<feature type="region of interest" description="Disordered" evidence="1">
    <location>
        <begin position="200"/>
        <end position="239"/>
    </location>
</feature>
<evidence type="ECO:0000313" key="2">
    <source>
        <dbReference type="EMBL" id="QKG20476.1"/>
    </source>
</evidence>
<organism evidence="2 3">
    <name type="scientific">Actinomadura verrucosospora</name>
    <dbReference type="NCBI Taxonomy" id="46165"/>
    <lineage>
        <taxon>Bacteria</taxon>
        <taxon>Bacillati</taxon>
        <taxon>Actinomycetota</taxon>
        <taxon>Actinomycetes</taxon>
        <taxon>Streptosporangiales</taxon>
        <taxon>Thermomonosporaceae</taxon>
        <taxon>Actinomadura</taxon>
    </lineage>
</organism>
<sequence length="239" mass="24842">MEGNERHPLHYRLLMAVDIQGYSKRDTSEQLLAQRQLSGALDRAARGAGLDRARWGKQVGGDGELATLPDGTDPAPVAGDFVIGLAGALRETNRAALEAGARFRLRVRLSLHHGTLTAGPFGPAGDAPIVVQRLLDAGPLRRLLAGDPGRDLAYVVSDSLFDDVVRTGFCALRPEAFQAVKVTAKGTVFRGHILTDRAALAPAGGPGGESGGPGGSGAPGGDRPAGDARVFDFPALAVR</sequence>
<dbReference type="Proteomes" id="UP000501240">
    <property type="component" value="Chromosome"/>
</dbReference>
<dbReference type="RefSeq" id="WP_246342764.1">
    <property type="nucleotide sequence ID" value="NZ_CP053892.1"/>
</dbReference>
<name>A0A7D3VVG8_ACTVE</name>
<gene>
    <name evidence="2" type="ORF">ACTIVE_2114</name>
</gene>
<evidence type="ECO:0000313" key="3">
    <source>
        <dbReference type="Proteomes" id="UP000501240"/>
    </source>
</evidence>
<reference evidence="2 3" key="1">
    <citation type="submission" date="2020-05" db="EMBL/GenBank/DDBJ databases">
        <title>Actinomadura verrucosospora NRRL-B18236 (PFL_A860) Genome sequencing and assembly.</title>
        <authorList>
            <person name="Samborskyy M."/>
        </authorList>
    </citation>
    <scope>NUCLEOTIDE SEQUENCE [LARGE SCALE GENOMIC DNA]</scope>
    <source>
        <strain evidence="2 3">NRRL:B18236</strain>
    </source>
</reference>
<evidence type="ECO:0000256" key="1">
    <source>
        <dbReference type="SAM" id="MobiDB-lite"/>
    </source>
</evidence>
<proteinExistence type="predicted"/>
<dbReference type="AlphaFoldDB" id="A0A7D3VVG8"/>
<feature type="compositionally biased region" description="Gly residues" evidence="1">
    <location>
        <begin position="204"/>
        <end position="220"/>
    </location>
</feature>
<accession>A0A7D3VVG8</accession>
<dbReference type="EMBL" id="CP053892">
    <property type="protein sequence ID" value="QKG20476.1"/>
    <property type="molecule type" value="Genomic_DNA"/>
</dbReference>
<keyword evidence="3" id="KW-1185">Reference proteome</keyword>
<protein>
    <submittedName>
        <fullName evidence="2">Uncharacterized protein</fullName>
    </submittedName>
</protein>